<proteinExistence type="predicted"/>
<reference evidence="1" key="1">
    <citation type="submission" date="2021-07" db="EMBL/GenBank/DDBJ databases">
        <title>New genus and species of the family Alcaligenaceae.</title>
        <authorList>
            <person name="Hahn M.W."/>
        </authorList>
    </citation>
    <scope>NUCLEOTIDE SEQUENCE</scope>
    <source>
        <strain evidence="1">LF4-65</strain>
    </source>
</reference>
<gene>
    <name evidence="1" type="ORF">KZZ10_11190</name>
</gene>
<dbReference type="AlphaFoldDB" id="A0A953N978"/>
<organism evidence="1 2">
    <name type="scientific">Zwartia hollandica</name>
    <dbReference type="NCBI Taxonomy" id="324606"/>
    <lineage>
        <taxon>Bacteria</taxon>
        <taxon>Pseudomonadati</taxon>
        <taxon>Pseudomonadota</taxon>
        <taxon>Betaproteobacteria</taxon>
        <taxon>Burkholderiales</taxon>
        <taxon>Alcaligenaceae</taxon>
        <taxon>Zwartia</taxon>
    </lineage>
</organism>
<evidence type="ECO:0000313" key="2">
    <source>
        <dbReference type="Proteomes" id="UP000739565"/>
    </source>
</evidence>
<dbReference type="RefSeq" id="WP_259661627.1">
    <property type="nucleotide sequence ID" value="NZ_JAHXRI010000010.1"/>
</dbReference>
<dbReference type="EMBL" id="JAHXRI010000010">
    <property type="protein sequence ID" value="MBZ1351212.1"/>
    <property type="molecule type" value="Genomic_DNA"/>
</dbReference>
<dbReference type="Proteomes" id="UP000739565">
    <property type="component" value="Unassembled WGS sequence"/>
</dbReference>
<dbReference type="GO" id="GO:0004519">
    <property type="term" value="F:endonuclease activity"/>
    <property type="evidence" value="ECO:0007669"/>
    <property type="project" value="UniProtKB-KW"/>
</dbReference>
<evidence type="ECO:0000313" key="1">
    <source>
        <dbReference type="EMBL" id="MBZ1351212.1"/>
    </source>
</evidence>
<comment type="caution">
    <text evidence="1">The sequence shown here is derived from an EMBL/GenBank/DDBJ whole genome shotgun (WGS) entry which is preliminary data.</text>
</comment>
<sequence>MQPFISVAPALEDYWRGIILFGKNSASYKFALAKSLLELNPQAGQLLKLSDLAPAFAKHIVSHLKQAPKQALSASSQYLDACRRYGIDDPNQTKLVEETVRRGFVNVIDAFHVVGAKDTQKRFFIDERSSNNGIRITDEFTALMAGHYIQNLGVEVEARWNLVETAWSLGVATHLIDVKHDADQSMLFTFDRSNRRKSVTSARGALNGYQKGKCFYCRCDIDITTGQETEVDHFFPHVLSREESFERIDGVWNLVLACAECNAGVGGKFARIPTIRLLERLETRNNFLIASHHPLRETLINQTGATESARRTFLSDFHNRALARLFHTWEPEELD</sequence>
<name>A0A953N978_9BURK</name>
<keyword evidence="1" id="KW-0255">Endonuclease</keyword>
<accession>A0A953N978</accession>
<protein>
    <submittedName>
        <fullName evidence="1">HNH endonuclease</fullName>
    </submittedName>
</protein>
<keyword evidence="1" id="KW-0540">Nuclease</keyword>
<keyword evidence="2" id="KW-1185">Reference proteome</keyword>
<keyword evidence="1" id="KW-0378">Hydrolase</keyword>
<dbReference type="Gene3D" id="1.10.30.50">
    <property type="match status" value="1"/>
</dbReference>